<proteinExistence type="predicted"/>
<protein>
    <submittedName>
        <fullName evidence="2">Uncharacterized protein</fullName>
    </submittedName>
</protein>
<keyword evidence="3" id="KW-1185">Reference proteome</keyword>
<feature type="compositionally biased region" description="Polar residues" evidence="1">
    <location>
        <begin position="222"/>
        <end position="236"/>
    </location>
</feature>
<evidence type="ECO:0000313" key="2">
    <source>
        <dbReference type="EMBL" id="CAG5119324.1"/>
    </source>
</evidence>
<feature type="region of interest" description="Disordered" evidence="1">
    <location>
        <begin position="508"/>
        <end position="528"/>
    </location>
</feature>
<feature type="region of interest" description="Disordered" evidence="1">
    <location>
        <begin position="158"/>
        <end position="180"/>
    </location>
</feature>
<evidence type="ECO:0000256" key="1">
    <source>
        <dbReference type="SAM" id="MobiDB-lite"/>
    </source>
</evidence>
<gene>
    <name evidence="2" type="ORF">CUNI_LOCUS4882</name>
</gene>
<feature type="region of interest" description="Disordered" evidence="1">
    <location>
        <begin position="1"/>
        <end position="69"/>
    </location>
</feature>
<dbReference type="AlphaFoldDB" id="A0A8S3YQD3"/>
<name>A0A8S3YQD3_9EUPU</name>
<accession>A0A8S3YQD3</accession>
<reference evidence="2" key="1">
    <citation type="submission" date="2021-04" db="EMBL/GenBank/DDBJ databases">
        <authorList>
            <consortium name="Molecular Ecology Group"/>
        </authorList>
    </citation>
    <scope>NUCLEOTIDE SEQUENCE</scope>
</reference>
<feature type="compositionally biased region" description="Polar residues" evidence="1">
    <location>
        <begin position="27"/>
        <end position="45"/>
    </location>
</feature>
<organism evidence="2 3">
    <name type="scientific">Candidula unifasciata</name>
    <dbReference type="NCBI Taxonomy" id="100452"/>
    <lineage>
        <taxon>Eukaryota</taxon>
        <taxon>Metazoa</taxon>
        <taxon>Spiralia</taxon>
        <taxon>Lophotrochozoa</taxon>
        <taxon>Mollusca</taxon>
        <taxon>Gastropoda</taxon>
        <taxon>Heterobranchia</taxon>
        <taxon>Euthyneura</taxon>
        <taxon>Panpulmonata</taxon>
        <taxon>Eupulmonata</taxon>
        <taxon>Stylommatophora</taxon>
        <taxon>Helicina</taxon>
        <taxon>Helicoidea</taxon>
        <taxon>Geomitridae</taxon>
        <taxon>Candidula</taxon>
    </lineage>
</organism>
<feature type="compositionally biased region" description="Basic residues" evidence="1">
    <location>
        <begin position="158"/>
        <end position="169"/>
    </location>
</feature>
<feature type="non-terminal residue" evidence="2">
    <location>
        <position position="1"/>
    </location>
</feature>
<sequence length="528" mass="57124">IWFQNRRRKDVVTKLGKSKGPSKEDNLQVSETTDPTSPLGSSGSNVPVKKDSSGSNESSEHTEGYATNIIGDTVSIGGIDYGAEDVDDEHCGEINNSDSFNVKSLKGVNSNGVSSAPSKITTLQPPSSSAFSNLVSPTILRGMIAELNKFDNEYLKLKKGKKKKHKQKPSRQSAPLSKTSCKSERLFQHYDMMAPPNKITPSAFLNTAVNKFKHAVDTSAFQSPRENRIPTTTNDSRLWEGFPLNPSVPGLTENPDFIQQKAAPDLVHSSYNSTLNSSAPQSQFSNFLSGRDRVSLTHSSVPNTQTHLYDNLPVLSDLLGNYASHSAGASFAAAAAAVAAAQRQQEHSILSCVSSGQTQPGNNLPGVYFHLQGDSNNNNNTGDTSKNLPVDICFPRSSALPHSYHQNSSLTMNRVFPFPLVAEPPRMLSSRQSEAFLHHSQWPPPVSAISSQASTQNTALGIHGSAASSPVNISKDQYRPLMISSITNPYFHTPASTYSLTSSGMTSQSPVWTMQPPTDNNNFTQTQL</sequence>
<dbReference type="EMBL" id="CAJHNH020000687">
    <property type="protein sequence ID" value="CAG5119324.1"/>
    <property type="molecule type" value="Genomic_DNA"/>
</dbReference>
<comment type="caution">
    <text evidence="2">The sequence shown here is derived from an EMBL/GenBank/DDBJ whole genome shotgun (WGS) entry which is preliminary data.</text>
</comment>
<feature type="region of interest" description="Disordered" evidence="1">
    <location>
        <begin position="222"/>
        <end position="241"/>
    </location>
</feature>
<feature type="compositionally biased region" description="Basic and acidic residues" evidence="1">
    <location>
        <begin position="48"/>
        <end position="63"/>
    </location>
</feature>
<dbReference type="Proteomes" id="UP000678393">
    <property type="component" value="Unassembled WGS sequence"/>
</dbReference>
<dbReference type="OrthoDB" id="6159439at2759"/>
<feature type="compositionally biased region" description="Polar residues" evidence="1">
    <location>
        <begin position="170"/>
        <end position="180"/>
    </location>
</feature>
<evidence type="ECO:0000313" key="3">
    <source>
        <dbReference type="Proteomes" id="UP000678393"/>
    </source>
</evidence>